<keyword evidence="4" id="KW-1185">Reference proteome</keyword>
<accession>A0ABQ6LWG3</accession>
<keyword evidence="1" id="KW-0732">Signal</keyword>
<evidence type="ECO:0000313" key="4">
    <source>
        <dbReference type="Proteomes" id="UP001224392"/>
    </source>
</evidence>
<protein>
    <submittedName>
        <fullName evidence="3">Lytic murein transglycosylase B</fullName>
    </submittedName>
</protein>
<feature type="chain" id="PRO_5045083220" evidence="1">
    <location>
        <begin position="30"/>
        <end position="340"/>
    </location>
</feature>
<dbReference type="Gene3D" id="1.10.8.350">
    <property type="entry name" value="Bacterial muramidase"/>
    <property type="match status" value="1"/>
</dbReference>
<dbReference type="EMBL" id="BSYJ01000002">
    <property type="protein sequence ID" value="GMG86454.1"/>
    <property type="molecule type" value="Genomic_DNA"/>
</dbReference>
<dbReference type="InterPro" id="IPR023346">
    <property type="entry name" value="Lysozyme-like_dom_sf"/>
</dbReference>
<feature type="domain" description="Transglycosylase SLT" evidence="2">
    <location>
        <begin position="39"/>
        <end position="330"/>
    </location>
</feature>
<evidence type="ECO:0000259" key="2">
    <source>
        <dbReference type="Pfam" id="PF13406"/>
    </source>
</evidence>
<feature type="signal peptide" evidence="1">
    <location>
        <begin position="1"/>
        <end position="29"/>
    </location>
</feature>
<reference evidence="3 4" key="1">
    <citation type="submission" date="2023-04" db="EMBL/GenBank/DDBJ databases">
        <title>Marinobulbifer ophiurae gen. nov., sp. Nov., isolate from tissue of brittle star Ophioplocus japonicus.</title>
        <authorList>
            <person name="Kawano K."/>
            <person name="Sawayama S."/>
            <person name="Nakagawa S."/>
        </authorList>
    </citation>
    <scope>NUCLEOTIDE SEQUENCE [LARGE SCALE GENOMIC DNA]</scope>
    <source>
        <strain evidence="3 4">NKW57</strain>
    </source>
</reference>
<comment type="caution">
    <text evidence="3">The sequence shown here is derived from an EMBL/GenBank/DDBJ whole genome shotgun (WGS) entry which is preliminary data.</text>
</comment>
<proteinExistence type="predicted"/>
<dbReference type="InterPro" id="IPR031304">
    <property type="entry name" value="SLT_2"/>
</dbReference>
<dbReference type="Gene3D" id="1.10.530.10">
    <property type="match status" value="1"/>
</dbReference>
<gene>
    <name evidence="3" type="primary">mltB</name>
    <name evidence="3" type="ORF">MNKW57_07750</name>
</gene>
<dbReference type="PANTHER" id="PTHR30163:SF9">
    <property type="entry name" value="MEMBRANE-BOUND LYTIC MUREIN TRANSGLYCOSYLASE B"/>
    <property type="match status" value="1"/>
</dbReference>
<dbReference type="InterPro" id="IPR043426">
    <property type="entry name" value="MltB-like"/>
</dbReference>
<dbReference type="PANTHER" id="PTHR30163">
    <property type="entry name" value="MEMBRANE-BOUND LYTIC MUREIN TRANSGLYCOSYLASE B"/>
    <property type="match status" value="1"/>
</dbReference>
<dbReference type="InterPro" id="IPR011757">
    <property type="entry name" value="Lytic_transglycosylase_MltB"/>
</dbReference>
<evidence type="ECO:0000256" key="1">
    <source>
        <dbReference type="SAM" id="SignalP"/>
    </source>
</evidence>
<evidence type="ECO:0000313" key="3">
    <source>
        <dbReference type="EMBL" id="GMG86454.1"/>
    </source>
</evidence>
<sequence>MVANSMGAVILKWTTALLMGLGFTLAACAAEDPNYGENAAAKAFVEQMVKKHGFDRDDLMDLMGSARKKESILKAMQRPAEKALEWHQYRKLFISNRRIQGGVTFWEENEKALREAEEKYGVPPEMVVAIIGIETGYGRNMGSYRVLDALSTLAFDYPRRSKFFSKELENFLLLTRDQEVDPREPKGSYAGAMGYGQFMPSSYRGYAIDFDGDGKADIWNNPTDAIGSVANYFKRHGWVRDGLVAVLAEKGPKADMSLVNKSLKLRWTVGELKKRGWITHAPVKDSAKANVFKLVGEDDIQYWFALQNFYTITRYNHSRRYAMAAYDLGQEIISARGGKD</sequence>
<dbReference type="Proteomes" id="UP001224392">
    <property type="component" value="Unassembled WGS sequence"/>
</dbReference>
<organism evidence="3 4">
    <name type="scientific">Biformimicrobium ophioploci</name>
    <dbReference type="NCBI Taxonomy" id="3036711"/>
    <lineage>
        <taxon>Bacteria</taxon>
        <taxon>Pseudomonadati</taxon>
        <taxon>Pseudomonadota</taxon>
        <taxon>Gammaproteobacteria</taxon>
        <taxon>Cellvibrionales</taxon>
        <taxon>Microbulbiferaceae</taxon>
        <taxon>Biformimicrobium</taxon>
    </lineage>
</organism>
<dbReference type="CDD" id="cd13399">
    <property type="entry name" value="Slt35-like"/>
    <property type="match status" value="1"/>
</dbReference>
<dbReference type="NCBIfam" id="TIGR02282">
    <property type="entry name" value="MltB"/>
    <property type="match status" value="1"/>
</dbReference>
<dbReference type="SUPFAM" id="SSF53955">
    <property type="entry name" value="Lysozyme-like"/>
    <property type="match status" value="1"/>
</dbReference>
<name>A0ABQ6LWG3_9GAMM</name>
<dbReference type="Pfam" id="PF13406">
    <property type="entry name" value="SLT_2"/>
    <property type="match status" value="1"/>
</dbReference>